<protein>
    <submittedName>
        <fullName evidence="2">Uncharacterized protein</fullName>
    </submittedName>
</protein>
<reference evidence="2 3" key="1">
    <citation type="submission" date="2020-07" db="EMBL/GenBank/DDBJ databases">
        <title>Comparative genomics of pyrophilous fungi reveals a link between fire events and developmental genes.</title>
        <authorList>
            <consortium name="DOE Joint Genome Institute"/>
            <person name="Steindorff A.S."/>
            <person name="Carver A."/>
            <person name="Calhoun S."/>
            <person name="Stillman K."/>
            <person name="Liu H."/>
            <person name="Lipzen A."/>
            <person name="Pangilinan J."/>
            <person name="Labutti K."/>
            <person name="Bruns T.D."/>
            <person name="Grigoriev I.V."/>
        </authorList>
    </citation>
    <scope>NUCLEOTIDE SEQUENCE [LARGE SCALE GENOMIC DNA]</scope>
    <source>
        <strain evidence="2 3">CBS 144469</strain>
    </source>
</reference>
<feature type="compositionally biased region" description="Polar residues" evidence="1">
    <location>
        <begin position="381"/>
        <end position="390"/>
    </location>
</feature>
<proteinExistence type="predicted"/>
<dbReference type="EMBL" id="JACGCI010000029">
    <property type="protein sequence ID" value="KAF6755578.1"/>
    <property type="molecule type" value="Genomic_DNA"/>
</dbReference>
<dbReference type="AlphaFoldDB" id="A0A8H6HYI5"/>
<evidence type="ECO:0000313" key="2">
    <source>
        <dbReference type="EMBL" id="KAF6755578.1"/>
    </source>
</evidence>
<name>A0A8H6HYI5_9AGAR</name>
<evidence type="ECO:0000256" key="1">
    <source>
        <dbReference type="SAM" id="MobiDB-lite"/>
    </source>
</evidence>
<gene>
    <name evidence="2" type="ORF">DFP72DRAFT_847310</name>
</gene>
<organism evidence="2 3">
    <name type="scientific">Ephemerocybe angulata</name>
    <dbReference type="NCBI Taxonomy" id="980116"/>
    <lineage>
        <taxon>Eukaryota</taxon>
        <taxon>Fungi</taxon>
        <taxon>Dikarya</taxon>
        <taxon>Basidiomycota</taxon>
        <taxon>Agaricomycotina</taxon>
        <taxon>Agaricomycetes</taxon>
        <taxon>Agaricomycetidae</taxon>
        <taxon>Agaricales</taxon>
        <taxon>Agaricineae</taxon>
        <taxon>Psathyrellaceae</taxon>
        <taxon>Ephemerocybe</taxon>
    </lineage>
</organism>
<dbReference type="Proteomes" id="UP000521943">
    <property type="component" value="Unassembled WGS sequence"/>
</dbReference>
<sequence>MPADVLALYQNNSLHAQIVHLYLDYAIYFVGQSRQRHTSIYNHGIIDIRPRAFSIVGVWDNSSGTCPAFKGIIHQAVSAALQTSRVIWWPEIEHPYSPSLCIRAAKAHQAIVEAPSHINNSAIALTMLAVYFPPNFLPSCGFPPSLQYSPSPFSCLRMRMRTAMMSYIWHIFTHPSLHFAPPWTYVRQNEVYAREPHNLDTSSHKFTARDLLSELSTRELVDELKRRKYTPYYPKAPPRPLSYPCKACGSNLHSASQAEDTAGADKLHQLTLHKKDKHDEGTCDKCGVYHSKNPVLSPRLTFTTRGTVPDYHDNLRATTGSPRFHSHNYTWWDFEGGQPFLEQSSIDDQWISGALACFATGLDSSNKAPSTSFPIRGAAEPTNSNAHTYK</sequence>
<keyword evidence="3" id="KW-1185">Reference proteome</keyword>
<comment type="caution">
    <text evidence="2">The sequence shown here is derived from an EMBL/GenBank/DDBJ whole genome shotgun (WGS) entry which is preliminary data.</text>
</comment>
<evidence type="ECO:0000313" key="3">
    <source>
        <dbReference type="Proteomes" id="UP000521943"/>
    </source>
</evidence>
<accession>A0A8H6HYI5</accession>
<feature type="region of interest" description="Disordered" evidence="1">
    <location>
        <begin position="365"/>
        <end position="390"/>
    </location>
</feature>